<dbReference type="InterPro" id="IPR013780">
    <property type="entry name" value="Glyco_hydro_b"/>
</dbReference>
<keyword evidence="3 4" id="KW-0326">Glycosidase</keyword>
<feature type="domain" description="DUF5110" evidence="8">
    <location>
        <begin position="724"/>
        <end position="795"/>
    </location>
</feature>
<dbReference type="PROSITE" id="PS00129">
    <property type="entry name" value="GLYCOSYL_HYDROL_F31_1"/>
    <property type="match status" value="1"/>
</dbReference>
<dbReference type="InterPro" id="IPR033403">
    <property type="entry name" value="DUF5110"/>
</dbReference>
<dbReference type="Gene3D" id="3.20.20.80">
    <property type="entry name" value="Glycosidases"/>
    <property type="match status" value="2"/>
</dbReference>
<dbReference type="Pfam" id="PF13802">
    <property type="entry name" value="Gal_mutarotas_2"/>
    <property type="match status" value="1"/>
</dbReference>
<dbReference type="Pfam" id="PF01055">
    <property type="entry name" value="Glyco_hydro_31_2nd"/>
    <property type="match status" value="1"/>
</dbReference>
<dbReference type="CDD" id="cd06604">
    <property type="entry name" value="GH31_glucosidase_II_MalA"/>
    <property type="match status" value="1"/>
</dbReference>
<gene>
    <name evidence="10" type="ORF">KEG57_13565</name>
</gene>
<dbReference type="CDD" id="cd14752">
    <property type="entry name" value="GH31_N"/>
    <property type="match status" value="1"/>
</dbReference>
<evidence type="ECO:0000259" key="7">
    <source>
        <dbReference type="Pfam" id="PF13802"/>
    </source>
</evidence>
<dbReference type="SUPFAM" id="SSF74650">
    <property type="entry name" value="Galactose mutarotase-like"/>
    <property type="match status" value="1"/>
</dbReference>
<evidence type="ECO:0000259" key="6">
    <source>
        <dbReference type="Pfam" id="PF01055"/>
    </source>
</evidence>
<feature type="domain" description="Glycoside hydrolase family 31 N-terminal" evidence="7">
    <location>
        <begin position="56"/>
        <end position="248"/>
    </location>
</feature>
<keyword evidence="11" id="KW-1185">Reference proteome</keyword>
<evidence type="ECO:0000256" key="1">
    <source>
        <dbReference type="ARBA" id="ARBA00007806"/>
    </source>
</evidence>
<feature type="domain" description="Glycosyl hydrolase family 31 C-terminal" evidence="9">
    <location>
        <begin position="620"/>
        <end position="706"/>
    </location>
</feature>
<feature type="region of interest" description="Disordered" evidence="5">
    <location>
        <begin position="1"/>
        <end position="21"/>
    </location>
</feature>
<dbReference type="Pfam" id="PF17137">
    <property type="entry name" value="DUF5110"/>
    <property type="match status" value="1"/>
</dbReference>
<dbReference type="EMBL" id="JAGTJJ010000005">
    <property type="protein sequence ID" value="MDC3981535.1"/>
    <property type="molecule type" value="Genomic_DNA"/>
</dbReference>
<evidence type="ECO:0000256" key="2">
    <source>
        <dbReference type="ARBA" id="ARBA00022801"/>
    </source>
</evidence>
<protein>
    <submittedName>
        <fullName evidence="10">Glycoside hydrolase family 31 protein</fullName>
    </submittedName>
</protein>
<feature type="compositionally biased region" description="Polar residues" evidence="5">
    <location>
        <begin position="12"/>
        <end position="21"/>
    </location>
</feature>
<dbReference type="PANTHER" id="PTHR22762">
    <property type="entry name" value="ALPHA-GLUCOSIDASE"/>
    <property type="match status" value="1"/>
</dbReference>
<comment type="similarity">
    <text evidence="1 4">Belongs to the glycosyl hydrolase 31 family.</text>
</comment>
<dbReference type="GO" id="GO:0005975">
    <property type="term" value="P:carbohydrate metabolic process"/>
    <property type="evidence" value="ECO:0007669"/>
    <property type="project" value="InterPro"/>
</dbReference>
<evidence type="ECO:0000313" key="11">
    <source>
        <dbReference type="Proteomes" id="UP001151081"/>
    </source>
</evidence>
<sequence>MKTSLDRGAASKPSSEQRSTMVRTTIDCTDYAPLGDVDWIEQTERGLLLGVGEEKVRVDVLFPDVLRLKISQAGSFDESPTFATCFEMPAPPPFEVRDTPDEVVVETARLRLRISKHPFAMDAYREDGSVIFEDDRDEEGNPRGYLQLNDAFVVTRRMAPGDSMYGLGEKTGAFDRRGRNFALWNTDILHPNVLRLNHLHEADHTLTGRSTEFDPYYTSIPLFYHCRATDGATAIAGFFIDNGYKGNFEFSADNCYRYAFASGQYTEYVFAGPDLRGALRAYTFVTGRMAPPPLWSLGHHQCRYHHYTDEELFAIGKQYRERSIPCDVLWLDIGYMDGYRVFTWHPTRYPDAPRFIDALTESRFRLVTIVDPGVKVEPGYPVFDEGRARNLLCKTESGNLYIGKVWPGRSAFPDFVKPEARAWWASLIARHAASGVAGIWNDMNEPATGDIEPFAMRFDRDGEDHPHERYHNQFALLMAKATSEGLAEARPDHRTFVLSRAGFAGIQRYAAQWLGDNCSNWEHLQMSVPMALAMGISGQPFIGADIPGFVSTPSPDLAARWVQCGALTPFCRYHNHWGEPDQYPWSFGPEVEEICRNAIQLRYRLLPYLYTAFFQASESGDPIARPLVYDFQQDRRARETEDAYLLGEALLVAPVCEPGRTERSVYLPEGTWVDWHTGERHTGGRFITAKAPLDRIPLFARGGYIIPTYASAPESTMGHAPELLVLHVFLPDEDGEFSSELHEDDGLTLAFSRGAYHRTAFRLTRRGAAVSISAVVKGGGFAEFRRRALRLVFHGFRGREITLDGRTLRVEDGIVEFENRAENFTLELALDDARSVAAKGGERKALREAL</sequence>
<dbReference type="AlphaFoldDB" id="A0A9X3X2D8"/>
<dbReference type="InterPro" id="IPR048395">
    <property type="entry name" value="Glyco_hydro_31_C"/>
</dbReference>
<evidence type="ECO:0000259" key="8">
    <source>
        <dbReference type="Pfam" id="PF17137"/>
    </source>
</evidence>
<dbReference type="Gene3D" id="2.60.40.1180">
    <property type="entry name" value="Golgi alpha-mannosidase II"/>
    <property type="match status" value="2"/>
</dbReference>
<dbReference type="RefSeq" id="WP_272420204.1">
    <property type="nucleotide sequence ID" value="NZ_JAGTJJ010000005.1"/>
</dbReference>
<dbReference type="InterPro" id="IPR017853">
    <property type="entry name" value="GH"/>
</dbReference>
<proteinExistence type="inferred from homology"/>
<keyword evidence="2 4" id="KW-0378">Hydrolase</keyword>
<evidence type="ECO:0000256" key="4">
    <source>
        <dbReference type="RuleBase" id="RU361185"/>
    </source>
</evidence>
<dbReference type="SUPFAM" id="SSF51011">
    <property type="entry name" value="Glycosyl hydrolase domain"/>
    <property type="match status" value="1"/>
</dbReference>
<evidence type="ECO:0000256" key="5">
    <source>
        <dbReference type="SAM" id="MobiDB-lite"/>
    </source>
</evidence>
<comment type="caution">
    <text evidence="10">The sequence shown here is derived from an EMBL/GenBank/DDBJ whole genome shotgun (WGS) entry which is preliminary data.</text>
</comment>
<evidence type="ECO:0000259" key="9">
    <source>
        <dbReference type="Pfam" id="PF21365"/>
    </source>
</evidence>
<dbReference type="PANTHER" id="PTHR22762:SF166">
    <property type="entry name" value="ALPHA-GLUCOSIDASE"/>
    <property type="match status" value="1"/>
</dbReference>
<dbReference type="InterPro" id="IPR030458">
    <property type="entry name" value="Glyco_hydro_31_AS"/>
</dbReference>
<dbReference type="Proteomes" id="UP001151081">
    <property type="component" value="Unassembled WGS sequence"/>
</dbReference>
<organism evidence="10 11">
    <name type="scientific">Polyangium jinanense</name>
    <dbReference type="NCBI Taxonomy" id="2829994"/>
    <lineage>
        <taxon>Bacteria</taxon>
        <taxon>Pseudomonadati</taxon>
        <taxon>Myxococcota</taxon>
        <taxon>Polyangia</taxon>
        <taxon>Polyangiales</taxon>
        <taxon>Polyangiaceae</taxon>
        <taxon>Polyangium</taxon>
    </lineage>
</organism>
<dbReference type="InterPro" id="IPR000322">
    <property type="entry name" value="Glyco_hydro_31_TIM"/>
</dbReference>
<dbReference type="SUPFAM" id="SSF51445">
    <property type="entry name" value="(Trans)glycosidases"/>
    <property type="match status" value="1"/>
</dbReference>
<dbReference type="InterPro" id="IPR011013">
    <property type="entry name" value="Gal_mutarotase_sf_dom"/>
</dbReference>
<evidence type="ECO:0000256" key="3">
    <source>
        <dbReference type="ARBA" id="ARBA00023295"/>
    </source>
</evidence>
<dbReference type="GO" id="GO:0004553">
    <property type="term" value="F:hydrolase activity, hydrolyzing O-glycosyl compounds"/>
    <property type="evidence" value="ECO:0007669"/>
    <property type="project" value="InterPro"/>
</dbReference>
<dbReference type="Gene3D" id="2.60.40.1760">
    <property type="entry name" value="glycosyl hydrolase (family 31)"/>
    <property type="match status" value="1"/>
</dbReference>
<dbReference type="InterPro" id="IPR025887">
    <property type="entry name" value="Glyco_hydro_31_N_dom"/>
</dbReference>
<reference evidence="10 11" key="1">
    <citation type="submission" date="2021-04" db="EMBL/GenBank/DDBJ databases">
        <title>Genome analysis of Polyangium sp.</title>
        <authorList>
            <person name="Li Y."/>
            <person name="Wang J."/>
        </authorList>
    </citation>
    <scope>NUCLEOTIDE SEQUENCE [LARGE SCALE GENOMIC DNA]</scope>
    <source>
        <strain evidence="10 11">SDU14</strain>
    </source>
</reference>
<dbReference type="Pfam" id="PF21365">
    <property type="entry name" value="Glyco_hydro_31_3rd"/>
    <property type="match status" value="1"/>
</dbReference>
<name>A0A9X3X2D8_9BACT</name>
<accession>A0A9X3X2D8</accession>
<evidence type="ECO:0000313" key="10">
    <source>
        <dbReference type="EMBL" id="MDC3981535.1"/>
    </source>
</evidence>
<dbReference type="GO" id="GO:0030246">
    <property type="term" value="F:carbohydrate binding"/>
    <property type="evidence" value="ECO:0007669"/>
    <property type="project" value="InterPro"/>
</dbReference>
<feature type="domain" description="Glycoside hydrolase family 31 TIM barrel" evidence="6">
    <location>
        <begin position="291"/>
        <end position="612"/>
    </location>
</feature>